<dbReference type="Gene3D" id="3.90.320.10">
    <property type="match status" value="1"/>
</dbReference>
<dbReference type="Proteomes" id="UP001165498">
    <property type="component" value="Unassembled WGS sequence"/>
</dbReference>
<sequence length="363" mass="39669">MALLPAIPAPDPTLDAVDRAVEARQAAEKPRPYLGMSAIGEPCSRRLWYGFRWAVQQQFPAGTLYKFEDGHRTEDLVAARLRLVPGLTLHTIDPSTGRQIGYTDHGGHFRGHMDGAVLGLLQAPKTWHVWECKATNDEKQGLLLKLKAEGEKAALAAWDPIYWAQAVVYMHYSGMDRHYLTCTTPGGRSTISVRTDADADAAKRLAEKALRIIVASTPPERISEDPEWYQCGWCPAHAICHGGKLPNVSCRTCAHATPELDGDGRWTCALWRSDIPGEAQHLGCDGHRYIPALVVFAEAVDADAAANWIEYRLPDGRTFLNGDPGALGPRAYTSAELRAIDPALIGDDFVDAARTELGAQVVA</sequence>
<gene>
    <name evidence="1" type="ORF">NM961_10325</name>
</gene>
<evidence type="ECO:0000313" key="1">
    <source>
        <dbReference type="EMBL" id="MCQ4165104.1"/>
    </source>
</evidence>
<protein>
    <recommendedName>
        <fullName evidence="3">PD-(D/E)XK nuclease superfamily protein</fullName>
    </recommendedName>
</protein>
<evidence type="ECO:0000313" key="2">
    <source>
        <dbReference type="Proteomes" id="UP001165498"/>
    </source>
</evidence>
<evidence type="ECO:0008006" key="3">
    <source>
        <dbReference type="Google" id="ProtNLM"/>
    </source>
</evidence>
<dbReference type="EMBL" id="JANFQO010000008">
    <property type="protein sequence ID" value="MCQ4165104.1"/>
    <property type="molecule type" value="Genomic_DNA"/>
</dbReference>
<proteinExistence type="predicted"/>
<dbReference type="InterPro" id="IPR011604">
    <property type="entry name" value="PDDEXK-like_dom_sf"/>
</dbReference>
<dbReference type="RefSeq" id="WP_255914168.1">
    <property type="nucleotide sequence ID" value="NZ_JANFQO010000008.1"/>
</dbReference>
<comment type="caution">
    <text evidence="1">The sequence shown here is derived from an EMBL/GenBank/DDBJ whole genome shotgun (WGS) entry which is preliminary data.</text>
</comment>
<name>A0ABT1QS50_9GAMM</name>
<reference evidence="1" key="1">
    <citation type="submission" date="2022-07" db="EMBL/GenBank/DDBJ databases">
        <title>Tahibacter sp., a new gammaproteobacterium isolated from the silt sample collected at pig farm.</title>
        <authorList>
            <person name="Chen H."/>
        </authorList>
    </citation>
    <scope>NUCLEOTIDE SEQUENCE</scope>
    <source>
        <strain evidence="1">P2K</strain>
    </source>
</reference>
<accession>A0ABT1QS50</accession>
<keyword evidence="2" id="KW-1185">Reference proteome</keyword>
<organism evidence="1 2">
    <name type="scientific">Tahibacter harae</name>
    <dbReference type="NCBI Taxonomy" id="2963937"/>
    <lineage>
        <taxon>Bacteria</taxon>
        <taxon>Pseudomonadati</taxon>
        <taxon>Pseudomonadota</taxon>
        <taxon>Gammaproteobacteria</taxon>
        <taxon>Lysobacterales</taxon>
        <taxon>Rhodanobacteraceae</taxon>
        <taxon>Tahibacter</taxon>
    </lineage>
</organism>